<dbReference type="InterPro" id="IPR025638">
    <property type="entry name" value="DUF4336"/>
</dbReference>
<dbReference type="Proteomes" id="UP000620104">
    <property type="component" value="Unassembled WGS sequence"/>
</dbReference>
<evidence type="ECO:0000313" key="1">
    <source>
        <dbReference type="EMBL" id="GHJ84365.1"/>
    </source>
</evidence>
<reference evidence="1" key="1">
    <citation type="submission" date="2020-07" db="EMBL/GenBank/DDBJ databases">
        <title>Draft Genome Sequence of a Deep-Sea Yeast, Naganishia (Cryptococcus) liquefaciens strain N6.</title>
        <authorList>
            <person name="Han Y.W."/>
            <person name="Kajitani R."/>
            <person name="Morimoto H."/>
            <person name="Parhat M."/>
            <person name="Tsubouchi H."/>
            <person name="Bakenova O."/>
            <person name="Ogata M."/>
            <person name="Argunhan B."/>
            <person name="Aoki R."/>
            <person name="Kajiwara S."/>
            <person name="Itoh T."/>
            <person name="Iwasaki H."/>
        </authorList>
    </citation>
    <scope>NUCLEOTIDE SEQUENCE</scope>
    <source>
        <strain evidence="1">N6</strain>
    </source>
</reference>
<accession>A0A8H3TNK6</accession>
<organism evidence="1 2">
    <name type="scientific">Naganishia liquefaciens</name>
    <dbReference type="NCBI Taxonomy" id="104408"/>
    <lineage>
        <taxon>Eukaryota</taxon>
        <taxon>Fungi</taxon>
        <taxon>Dikarya</taxon>
        <taxon>Basidiomycota</taxon>
        <taxon>Agaricomycotina</taxon>
        <taxon>Tremellomycetes</taxon>
        <taxon>Filobasidiales</taxon>
        <taxon>Filobasidiaceae</taxon>
        <taxon>Naganishia</taxon>
    </lineage>
</organism>
<keyword evidence="2" id="KW-1185">Reference proteome</keyword>
<name>A0A8H3TNK6_9TREE</name>
<evidence type="ECO:0000313" key="2">
    <source>
        <dbReference type="Proteomes" id="UP000620104"/>
    </source>
</evidence>
<dbReference type="EMBL" id="BLZA01000007">
    <property type="protein sequence ID" value="GHJ84365.1"/>
    <property type="molecule type" value="Genomic_DNA"/>
</dbReference>
<sequence length="244" mass="27007">MSSAPELDIVDIDQYITVFNIPFSRFGILPIGNRSTSVKLKDDQLLVVVSSPCDEPTKAKLAQLGKVSYLIAPDLEHTMRISDWYAQYPDAKCIGPAGVAQKKPDIKWEGVMGEGGESKVYGFEDEIKLQYFPGHTNKEVAVLHIPSRTLIQADLIFNLPCTEQYAKAHSSGKAFFPLSIFQSKAVAGHPFVPNLTSKDKVAMARDVAVVNGWDFDRMIPCHGNVIHTGAKELWLKAFSFLLPK</sequence>
<dbReference type="AlphaFoldDB" id="A0A8H3TNK6"/>
<protein>
    <submittedName>
        <fullName evidence="1">Uncharacterized protein</fullName>
    </submittedName>
</protein>
<dbReference type="PANTHER" id="PTHR33835:SF1">
    <property type="entry name" value="METALLO-BETA-LACTAMASE DOMAIN-CONTAINING PROTEIN"/>
    <property type="match status" value="1"/>
</dbReference>
<dbReference type="InterPro" id="IPR036866">
    <property type="entry name" value="RibonucZ/Hydroxyglut_hydro"/>
</dbReference>
<dbReference type="OrthoDB" id="421671at2759"/>
<comment type="caution">
    <text evidence="1">The sequence shown here is derived from an EMBL/GenBank/DDBJ whole genome shotgun (WGS) entry which is preliminary data.</text>
</comment>
<dbReference type="SUPFAM" id="SSF56281">
    <property type="entry name" value="Metallo-hydrolase/oxidoreductase"/>
    <property type="match status" value="1"/>
</dbReference>
<dbReference type="PANTHER" id="PTHR33835">
    <property type="entry name" value="YALI0C07656P"/>
    <property type="match status" value="1"/>
</dbReference>
<gene>
    <name evidence="1" type="ORF">NliqN6_0767</name>
</gene>
<proteinExistence type="predicted"/>